<keyword evidence="10" id="KW-0809">Transit peptide</keyword>
<dbReference type="GO" id="GO:0046872">
    <property type="term" value="F:metal ion binding"/>
    <property type="evidence" value="ECO:0007669"/>
    <property type="project" value="UniProtKB-KW"/>
</dbReference>
<dbReference type="GO" id="GO:0016887">
    <property type="term" value="F:ATP hydrolysis activity"/>
    <property type="evidence" value="ECO:0007669"/>
    <property type="project" value="InterPro"/>
</dbReference>
<dbReference type="VEuPathDB" id="TriTrypDB:TcCLB.511301.120"/>
<dbReference type="VEuPathDB" id="TriTrypDB:ECC02_003243"/>
<evidence type="ECO:0000256" key="12">
    <source>
        <dbReference type="ARBA" id="ARBA00023049"/>
    </source>
</evidence>
<dbReference type="GO" id="GO:0005745">
    <property type="term" value="C:m-AAA complex"/>
    <property type="evidence" value="ECO:0007669"/>
    <property type="project" value="TreeGrafter"/>
</dbReference>
<dbReference type="PROSITE" id="PS00674">
    <property type="entry name" value="AAA"/>
    <property type="match status" value="1"/>
</dbReference>
<dbReference type="Gene3D" id="3.40.50.300">
    <property type="entry name" value="P-loop containing nucleotide triphosphate hydrolases"/>
    <property type="match status" value="1"/>
</dbReference>
<organism evidence="17 18">
    <name type="scientific">Trypanosoma cruzi</name>
    <dbReference type="NCBI Taxonomy" id="5693"/>
    <lineage>
        <taxon>Eukaryota</taxon>
        <taxon>Discoba</taxon>
        <taxon>Euglenozoa</taxon>
        <taxon>Kinetoplastea</taxon>
        <taxon>Metakinetoplastina</taxon>
        <taxon>Trypanosomatida</taxon>
        <taxon>Trypanosomatidae</taxon>
        <taxon>Trypanosoma</taxon>
        <taxon>Schizotrypanum</taxon>
    </lineage>
</organism>
<evidence type="ECO:0000256" key="1">
    <source>
        <dbReference type="ARBA" id="ARBA00001947"/>
    </source>
</evidence>
<dbReference type="GO" id="GO:0005524">
    <property type="term" value="F:ATP binding"/>
    <property type="evidence" value="ECO:0007669"/>
    <property type="project" value="UniProtKB-KW"/>
</dbReference>
<keyword evidence="12" id="KW-0482">Metalloprotease</keyword>
<reference evidence="17 18" key="1">
    <citation type="journal article" date="2018" name="Microb. Genom.">
        <title>Expanding an expanded genome: long-read sequencing of Trypanosoma cruzi.</title>
        <authorList>
            <person name="Berna L."/>
            <person name="Rodriguez M."/>
            <person name="Chiribao M.L."/>
            <person name="Parodi-Talice A."/>
            <person name="Pita S."/>
            <person name="Rijo G."/>
            <person name="Alvarez-Valin F."/>
            <person name="Robello C."/>
        </authorList>
    </citation>
    <scope>NUCLEOTIDE SEQUENCE [LARGE SCALE GENOMIC DNA]</scope>
    <source>
        <strain evidence="17 18">Dm28c</strain>
    </source>
</reference>
<dbReference type="Gene3D" id="1.10.8.60">
    <property type="match status" value="1"/>
</dbReference>
<keyword evidence="6 14" id="KW-0547">Nucleotide-binding</keyword>
<evidence type="ECO:0000256" key="10">
    <source>
        <dbReference type="ARBA" id="ARBA00022946"/>
    </source>
</evidence>
<evidence type="ECO:0000256" key="11">
    <source>
        <dbReference type="ARBA" id="ARBA00022989"/>
    </source>
</evidence>
<keyword evidence="4 15" id="KW-0812">Transmembrane</keyword>
<keyword evidence="7" id="KW-0378">Hydrolase</keyword>
<dbReference type="VEuPathDB" id="TriTrypDB:C3747_2g363"/>
<dbReference type="VEuPathDB" id="TriTrypDB:Tc_MARK_4660"/>
<dbReference type="SUPFAM" id="SSF52540">
    <property type="entry name" value="P-loop containing nucleoside triphosphate hydrolases"/>
    <property type="match status" value="1"/>
</dbReference>
<evidence type="ECO:0000259" key="16">
    <source>
        <dbReference type="SMART" id="SM00382"/>
    </source>
</evidence>
<keyword evidence="3" id="KW-0645">Protease</keyword>
<dbReference type="InterPro" id="IPR050928">
    <property type="entry name" value="ATP-dep_Zn_Metalloprotease"/>
</dbReference>
<evidence type="ECO:0000256" key="6">
    <source>
        <dbReference type="ARBA" id="ARBA00022741"/>
    </source>
</evidence>
<evidence type="ECO:0000256" key="15">
    <source>
        <dbReference type="SAM" id="Phobius"/>
    </source>
</evidence>
<dbReference type="Pfam" id="PF00004">
    <property type="entry name" value="AAA"/>
    <property type="match status" value="1"/>
</dbReference>
<dbReference type="GO" id="GO:0034982">
    <property type="term" value="P:mitochondrial protein processing"/>
    <property type="evidence" value="ECO:0007669"/>
    <property type="project" value="TreeGrafter"/>
</dbReference>
<sequence length="409" mass="44268">MDPLSREEDASKSTSFYRGFYDAQQRRPTKNVNPTVSQAVGGAIFTALPFVVLGYFFMRRRVNVASSAFGAKRGQFFSNAMDMLQKQMNPLGDKNFRVEVRDTKFKDVVGVPEALEEVQQYVNFLKTPERFTRLGGRLPKGCILTGKPGTGKTLLAKAVAGEASVPFFTCSGADFIEVYAGSGPKRVRELFAAAKREAPSVIFVDEIDAVGSRSNGQGALGLSSEENRTVNQLLAELDGLQANEAVVVFAATNFPDNLDKALLREGRFDRKVEIPMPDQRAREELFAHYLNRIVVSDATTNAQRLARLTPGVSPATIATIVNEAALAAAVQGDDKVTERTLLPAIDDVLVGKKTPQPNVGGDGPSCGASREWTHADCLASAKTIGCYQGVNYAKGSSSRLYPASWQGDL</sequence>
<protein>
    <recommendedName>
        <fullName evidence="16">AAA+ ATPase domain-containing protein</fullName>
    </recommendedName>
</protein>
<feature type="domain" description="AAA+ ATPase" evidence="16">
    <location>
        <begin position="138"/>
        <end position="278"/>
    </location>
</feature>
<comment type="cofactor">
    <cofactor evidence="1">
        <name>Zn(2+)</name>
        <dbReference type="ChEBI" id="CHEBI:29105"/>
    </cofactor>
</comment>
<keyword evidence="11 15" id="KW-1133">Transmembrane helix</keyword>
<dbReference type="SMART" id="SM00382">
    <property type="entry name" value="AAA"/>
    <property type="match status" value="1"/>
</dbReference>
<dbReference type="GO" id="GO:0008237">
    <property type="term" value="F:metallopeptidase activity"/>
    <property type="evidence" value="ECO:0007669"/>
    <property type="project" value="UniProtKB-KW"/>
</dbReference>
<dbReference type="VEuPathDB" id="TriTrypDB:TcYC6_0025650"/>
<comment type="subcellular location">
    <subcellularLocation>
        <location evidence="2">Membrane</location>
        <topology evidence="2">Multi-pass membrane protein</topology>
    </subcellularLocation>
</comment>
<comment type="similarity">
    <text evidence="14">Belongs to the AAA ATPase family.</text>
</comment>
<dbReference type="VEuPathDB" id="TriTrypDB:TCSYLVIO_005951"/>
<evidence type="ECO:0000256" key="8">
    <source>
        <dbReference type="ARBA" id="ARBA00022833"/>
    </source>
</evidence>
<dbReference type="VEuPathDB" id="TriTrypDB:TcBrA4_0055500"/>
<accession>A0A2V2ULS2</accession>
<evidence type="ECO:0000256" key="7">
    <source>
        <dbReference type="ARBA" id="ARBA00022801"/>
    </source>
</evidence>
<evidence type="ECO:0000256" key="13">
    <source>
        <dbReference type="ARBA" id="ARBA00023136"/>
    </source>
</evidence>
<dbReference type="VEuPathDB" id="TriTrypDB:TcCL_NonESM01685"/>
<dbReference type="FunFam" id="3.40.50.300:FF:000277">
    <property type="entry name" value="ATP-dependent zinc metalloprotease FtsH"/>
    <property type="match status" value="1"/>
</dbReference>
<keyword evidence="9 14" id="KW-0067">ATP-binding</keyword>
<dbReference type="VEuPathDB" id="TriTrypDB:TcCLB.507213.10"/>
<dbReference type="FunFam" id="1.10.8.60:FF:000325">
    <property type="entry name" value="ATP-dependent zinc metallopeptidase, putative"/>
    <property type="match status" value="1"/>
</dbReference>
<dbReference type="PANTHER" id="PTHR43655">
    <property type="entry name" value="ATP-DEPENDENT PROTEASE"/>
    <property type="match status" value="1"/>
</dbReference>
<feature type="transmembrane region" description="Helical" evidence="15">
    <location>
        <begin position="36"/>
        <end position="57"/>
    </location>
</feature>
<dbReference type="InterPro" id="IPR003960">
    <property type="entry name" value="ATPase_AAA_CS"/>
</dbReference>
<dbReference type="EMBL" id="PRFA01000260">
    <property type="protein sequence ID" value="PWU84032.1"/>
    <property type="molecule type" value="Genomic_DNA"/>
</dbReference>
<proteinExistence type="inferred from homology"/>
<dbReference type="InterPro" id="IPR027417">
    <property type="entry name" value="P-loop_NTPase"/>
</dbReference>
<gene>
    <name evidence="17" type="ORF">C4B63_260g16</name>
</gene>
<evidence type="ECO:0000256" key="14">
    <source>
        <dbReference type="RuleBase" id="RU003651"/>
    </source>
</evidence>
<dbReference type="VEuPathDB" id="TriTrypDB:TCDM_09872"/>
<dbReference type="AlphaFoldDB" id="A0A2V2ULS2"/>
<keyword evidence="13 15" id="KW-0472">Membrane</keyword>
<name>A0A2V2ULS2_TRYCR</name>
<evidence type="ECO:0000256" key="4">
    <source>
        <dbReference type="ARBA" id="ARBA00022692"/>
    </source>
</evidence>
<dbReference type="VEuPathDB" id="TriTrypDB:TcG_08954"/>
<evidence type="ECO:0000313" key="17">
    <source>
        <dbReference type="EMBL" id="PWU84032.1"/>
    </source>
</evidence>
<comment type="caution">
    <text evidence="17">The sequence shown here is derived from an EMBL/GenBank/DDBJ whole genome shotgun (WGS) entry which is preliminary data.</text>
</comment>
<dbReference type="PANTHER" id="PTHR43655:SF36">
    <property type="entry name" value="ZINC METALLOPEPTIDASE, PUTATIVE-RELATED"/>
    <property type="match status" value="1"/>
</dbReference>
<evidence type="ECO:0000313" key="18">
    <source>
        <dbReference type="Proteomes" id="UP000246121"/>
    </source>
</evidence>
<evidence type="ECO:0000256" key="3">
    <source>
        <dbReference type="ARBA" id="ARBA00022670"/>
    </source>
</evidence>
<evidence type="ECO:0000256" key="9">
    <source>
        <dbReference type="ARBA" id="ARBA00022840"/>
    </source>
</evidence>
<dbReference type="Proteomes" id="UP000246121">
    <property type="component" value="Unassembled WGS sequence"/>
</dbReference>
<dbReference type="InterPro" id="IPR003959">
    <property type="entry name" value="ATPase_AAA_core"/>
</dbReference>
<dbReference type="VEuPathDB" id="TriTrypDB:C4B63_260g16"/>
<evidence type="ECO:0000256" key="5">
    <source>
        <dbReference type="ARBA" id="ARBA00022723"/>
    </source>
</evidence>
<keyword evidence="8" id="KW-0862">Zinc</keyword>
<keyword evidence="5" id="KW-0479">Metal-binding</keyword>
<dbReference type="VEuPathDB" id="TriTrypDB:BCY84_19891"/>
<evidence type="ECO:0000256" key="2">
    <source>
        <dbReference type="ARBA" id="ARBA00004141"/>
    </source>
</evidence>
<dbReference type="InterPro" id="IPR003593">
    <property type="entry name" value="AAA+_ATPase"/>
</dbReference>